<name>A0A8X6WVR6_9ARAC</name>
<dbReference type="Proteomes" id="UP000886998">
    <property type="component" value="Unassembled WGS sequence"/>
</dbReference>
<proteinExistence type="predicted"/>
<keyword evidence="2" id="KW-1185">Reference proteome</keyword>
<reference evidence="1" key="1">
    <citation type="submission" date="2020-08" db="EMBL/GenBank/DDBJ databases">
        <title>Multicomponent nature underlies the extraordinary mechanical properties of spider dragline silk.</title>
        <authorList>
            <person name="Kono N."/>
            <person name="Nakamura H."/>
            <person name="Mori M."/>
            <person name="Yoshida Y."/>
            <person name="Ohtoshi R."/>
            <person name="Malay A.D."/>
            <person name="Moran D.A.P."/>
            <person name="Tomita M."/>
            <person name="Numata K."/>
            <person name="Arakawa K."/>
        </authorList>
    </citation>
    <scope>NUCLEOTIDE SEQUENCE</scope>
</reference>
<protein>
    <submittedName>
        <fullName evidence="1">Uncharacterized protein</fullName>
    </submittedName>
</protein>
<organism evidence="1 2">
    <name type="scientific">Trichonephila inaurata madagascariensis</name>
    <dbReference type="NCBI Taxonomy" id="2747483"/>
    <lineage>
        <taxon>Eukaryota</taxon>
        <taxon>Metazoa</taxon>
        <taxon>Ecdysozoa</taxon>
        <taxon>Arthropoda</taxon>
        <taxon>Chelicerata</taxon>
        <taxon>Arachnida</taxon>
        <taxon>Araneae</taxon>
        <taxon>Araneomorphae</taxon>
        <taxon>Entelegynae</taxon>
        <taxon>Araneoidea</taxon>
        <taxon>Nephilidae</taxon>
        <taxon>Trichonephila</taxon>
        <taxon>Trichonephila inaurata</taxon>
    </lineage>
</organism>
<evidence type="ECO:0000313" key="1">
    <source>
        <dbReference type="EMBL" id="GFY42218.1"/>
    </source>
</evidence>
<evidence type="ECO:0000313" key="2">
    <source>
        <dbReference type="Proteomes" id="UP000886998"/>
    </source>
</evidence>
<dbReference type="OrthoDB" id="410155at2759"/>
<dbReference type="AlphaFoldDB" id="A0A8X6WVR6"/>
<dbReference type="EMBL" id="BMAV01002960">
    <property type="protein sequence ID" value="GFY42218.1"/>
    <property type="molecule type" value="Genomic_DNA"/>
</dbReference>
<accession>A0A8X6WVR6</accession>
<gene>
    <name evidence="1" type="primary">NCL1_48543</name>
    <name evidence="1" type="ORF">TNIN_496751</name>
</gene>
<sequence length="352" mass="40170">MLDIEKSSPGPTTETIQKLEADAASLDEKIKDLEGNMLELLPCPVPLCAHNFNYNKNAKKRSAEPIIRPSKLTAKINKNSNLDVEQFKIPRKMFKSDNVPKEDPKITATNNKFAVLNTANIDVEDVTPVAPKIKPVMRKLFPEYNLILQDLHRTHPTATNTHVGGYIKIQAENSDHHREITNFLTAKKTSNFEMPPPQLNTTWSIFTKILANPDNFELPTANSTQEIDSQVSNLTNEILNAHASASKPFYHSEQPYVQGELKELIKERNKARKTWQLSRHPQHKSELNRLQNIIKRKIYHYRQQAWEDNLSNLNAEDNSLWGIAKAFRKKSARFPPLMALLVLLSAIQTKLE</sequence>
<comment type="caution">
    <text evidence="1">The sequence shown here is derived from an EMBL/GenBank/DDBJ whole genome shotgun (WGS) entry which is preliminary data.</text>
</comment>